<evidence type="ECO:0000313" key="7">
    <source>
        <dbReference type="Proteomes" id="UP000029859"/>
    </source>
</evidence>
<dbReference type="InterPro" id="IPR023621">
    <property type="entry name" value="Ribosomal_eL31_dom_sf"/>
</dbReference>
<dbReference type="PANTHER" id="PTHR10956:SF0">
    <property type="entry name" value="60S RIBOSOMAL PROTEIN L31"/>
    <property type="match status" value="1"/>
</dbReference>
<dbReference type="Proteomes" id="UP000029859">
    <property type="component" value="Unassembled WGS sequence"/>
</dbReference>
<evidence type="ECO:0000256" key="5">
    <source>
        <dbReference type="HAMAP-Rule" id="MF_00410"/>
    </source>
</evidence>
<proteinExistence type="inferred from homology"/>
<dbReference type="EMBL" id="JRHO01000010">
    <property type="protein sequence ID" value="KGK98743.1"/>
    <property type="molecule type" value="Genomic_DNA"/>
</dbReference>
<keyword evidence="2 5" id="KW-0689">Ribosomal protein</keyword>
<dbReference type="AlphaFoldDB" id="A0A099T3G8"/>
<keyword evidence="7" id="KW-1185">Reference proteome</keyword>
<protein>
    <recommendedName>
        <fullName evidence="4 5">Large ribosomal subunit protein eL31</fullName>
    </recommendedName>
</protein>
<dbReference type="GO" id="GO:0002181">
    <property type="term" value="P:cytoplasmic translation"/>
    <property type="evidence" value="ECO:0007669"/>
    <property type="project" value="TreeGrafter"/>
</dbReference>
<name>A0A099T3G8_METMT</name>
<sequence length="88" mass="10110">MAEDAVKEQIYTIPLRQAKLAPRWKRSSRAISLIRKYLVRHMKAEPSQIKIDASVNHKVWERGSQKPPSSIRIRAAKFEDGEVQAELA</sequence>
<evidence type="ECO:0000256" key="4">
    <source>
        <dbReference type="ARBA" id="ARBA00035230"/>
    </source>
</evidence>
<dbReference type="OrthoDB" id="10127at2157"/>
<dbReference type="SUPFAM" id="SSF54575">
    <property type="entry name" value="Ribosomal protein L31e"/>
    <property type="match status" value="1"/>
</dbReference>
<accession>A0A099T3G8</accession>
<dbReference type="PANTHER" id="PTHR10956">
    <property type="entry name" value="60S RIBOSOMAL PROTEIN L31"/>
    <property type="match status" value="1"/>
</dbReference>
<dbReference type="PROSITE" id="PS01144">
    <property type="entry name" value="RIBOSOMAL_L31E"/>
    <property type="match status" value="1"/>
</dbReference>
<dbReference type="SMART" id="SM01380">
    <property type="entry name" value="Ribosomal_L31e"/>
    <property type="match status" value="1"/>
</dbReference>
<dbReference type="GO" id="GO:0022625">
    <property type="term" value="C:cytosolic large ribosomal subunit"/>
    <property type="evidence" value="ECO:0007669"/>
    <property type="project" value="TreeGrafter"/>
</dbReference>
<evidence type="ECO:0000313" key="6">
    <source>
        <dbReference type="EMBL" id="KGK98743.1"/>
    </source>
</evidence>
<comment type="similarity">
    <text evidence="1 5">Belongs to the eukaryotic ribosomal protein eL31 family.</text>
</comment>
<dbReference type="GeneID" id="69199599"/>
<organism evidence="6 7">
    <name type="scientific">Methanococcoides methylutens</name>
    <dbReference type="NCBI Taxonomy" id="2226"/>
    <lineage>
        <taxon>Archaea</taxon>
        <taxon>Methanobacteriati</taxon>
        <taxon>Methanobacteriota</taxon>
        <taxon>Stenosarchaea group</taxon>
        <taxon>Methanomicrobia</taxon>
        <taxon>Methanosarcinales</taxon>
        <taxon>Methanosarcinaceae</taxon>
        <taxon>Methanococcoides</taxon>
    </lineage>
</organism>
<evidence type="ECO:0000256" key="3">
    <source>
        <dbReference type="ARBA" id="ARBA00023274"/>
    </source>
</evidence>
<comment type="caution">
    <text evidence="6">The sequence shown here is derived from an EMBL/GenBank/DDBJ whole genome shotgun (WGS) entry which is preliminary data.</text>
</comment>
<dbReference type="Gene3D" id="3.10.440.10">
    <property type="match status" value="1"/>
</dbReference>
<reference evidence="6 7" key="1">
    <citation type="submission" date="2014-09" db="EMBL/GenBank/DDBJ databases">
        <title>Draft genome sequence of an obligately methylotrophic methanogen, Methanococcoides methylutens, isolated from marine sediment.</title>
        <authorList>
            <person name="Guan Y."/>
            <person name="Ngugi D.K."/>
            <person name="Blom J."/>
            <person name="Ali S."/>
            <person name="Ferry J.G."/>
            <person name="Stingl U."/>
        </authorList>
    </citation>
    <scope>NUCLEOTIDE SEQUENCE [LARGE SCALE GENOMIC DNA]</scope>
    <source>
        <strain evidence="6 7">DSM 2657</strain>
    </source>
</reference>
<dbReference type="NCBIfam" id="NF002258">
    <property type="entry name" value="PRK01192.1-1"/>
    <property type="match status" value="1"/>
</dbReference>
<dbReference type="GO" id="GO:0003735">
    <property type="term" value="F:structural constituent of ribosome"/>
    <property type="evidence" value="ECO:0007669"/>
    <property type="project" value="InterPro"/>
</dbReference>
<keyword evidence="3 5" id="KW-0687">Ribonucleoprotein</keyword>
<dbReference type="InterPro" id="IPR020052">
    <property type="entry name" value="Ribosomal_eL31_CS"/>
</dbReference>
<evidence type="ECO:0000256" key="2">
    <source>
        <dbReference type="ARBA" id="ARBA00022980"/>
    </source>
</evidence>
<dbReference type="InterPro" id="IPR000054">
    <property type="entry name" value="Ribosomal_eL31"/>
</dbReference>
<gene>
    <name evidence="5" type="primary">rpl31e</name>
    <name evidence="6" type="ORF">LI82_05435</name>
</gene>
<dbReference type="RefSeq" id="WP_048193902.1">
    <property type="nucleotide sequence ID" value="NZ_CAAGSM010000003.1"/>
</dbReference>
<dbReference type="HAMAP" id="MF_00410">
    <property type="entry name" value="Ribosomal_eL31"/>
    <property type="match status" value="1"/>
</dbReference>
<dbReference type="Pfam" id="PF01198">
    <property type="entry name" value="Ribosomal_L31e"/>
    <property type="match status" value="1"/>
</dbReference>
<dbReference type="CDD" id="cd00463">
    <property type="entry name" value="Ribosomal_L31e"/>
    <property type="match status" value="1"/>
</dbReference>
<evidence type="ECO:0000256" key="1">
    <source>
        <dbReference type="ARBA" id="ARBA00010808"/>
    </source>
</evidence>